<dbReference type="Gene3D" id="3.90.1720.10">
    <property type="entry name" value="endopeptidase domain like (from Nostoc punctiforme)"/>
    <property type="match status" value="1"/>
</dbReference>
<reference evidence="3" key="1">
    <citation type="submission" date="2019-07" db="EMBL/GenBank/DDBJ databases">
        <authorList>
            <person name="Dittberner H."/>
        </authorList>
    </citation>
    <scope>NUCLEOTIDE SEQUENCE [LARGE SCALE GENOMIC DNA]</scope>
</reference>
<dbReference type="EMBL" id="CABITT030000003">
    <property type="protein sequence ID" value="VVA96244.1"/>
    <property type="molecule type" value="Genomic_DNA"/>
</dbReference>
<organism evidence="3 4">
    <name type="scientific">Arabis nemorensis</name>
    <dbReference type="NCBI Taxonomy" id="586526"/>
    <lineage>
        <taxon>Eukaryota</taxon>
        <taxon>Viridiplantae</taxon>
        <taxon>Streptophyta</taxon>
        <taxon>Embryophyta</taxon>
        <taxon>Tracheophyta</taxon>
        <taxon>Spermatophyta</taxon>
        <taxon>Magnoliopsida</taxon>
        <taxon>eudicotyledons</taxon>
        <taxon>Gunneridae</taxon>
        <taxon>Pentapetalae</taxon>
        <taxon>rosids</taxon>
        <taxon>malvids</taxon>
        <taxon>Brassicales</taxon>
        <taxon>Brassicaceae</taxon>
        <taxon>Arabideae</taxon>
        <taxon>Arabis</taxon>
    </lineage>
</organism>
<gene>
    <name evidence="3" type="ORF">ANE_LOCUS6689</name>
</gene>
<dbReference type="OrthoDB" id="421951at2759"/>
<accession>A0A565B552</accession>
<dbReference type="Pfam" id="PF04970">
    <property type="entry name" value="LRAT"/>
    <property type="match status" value="1"/>
</dbReference>
<comment type="caution">
    <text evidence="3">The sequence shown here is derived from an EMBL/GenBank/DDBJ whole genome shotgun (WGS) entry which is preliminary data.</text>
</comment>
<evidence type="ECO:0000256" key="1">
    <source>
        <dbReference type="SAM" id="MobiDB-lite"/>
    </source>
</evidence>
<sequence>MGFLSNKISRDEVKPGDHIYSWRQAYVYAHHGIYVGDGQVNHFTRGDGQETGTGTFLDKIIVSSSNHGDNPCPNCGDRSQVGGVISSCLDCFLAGGDLYVFEYSVSPAIFLAKPRGGVCTIASSDPPEEVIYRANFLLQNGFGVYNVFKNNCEDFAIYCKTGLLVANTDVGRSGQAASMVAAASVVLSSPLRFVAGFGSLAVAGYGMYCVGRLVSDIGMRWDVSKVPVERLVTDMNDLVGMESKPEDEKMESKPEDKKTS</sequence>
<name>A0A565B552_9BRAS</name>
<dbReference type="PANTHER" id="PTHR46137:SF3">
    <property type="entry name" value="OS05G0310600 PROTEIN"/>
    <property type="match status" value="1"/>
</dbReference>
<evidence type="ECO:0000313" key="4">
    <source>
        <dbReference type="Proteomes" id="UP000489600"/>
    </source>
</evidence>
<keyword evidence="4" id="KW-1185">Reference proteome</keyword>
<feature type="compositionally biased region" description="Basic and acidic residues" evidence="1">
    <location>
        <begin position="243"/>
        <end position="260"/>
    </location>
</feature>
<dbReference type="InterPro" id="IPR007053">
    <property type="entry name" value="LRAT_dom"/>
</dbReference>
<proteinExistence type="predicted"/>
<dbReference type="Proteomes" id="UP000489600">
    <property type="component" value="Unassembled WGS sequence"/>
</dbReference>
<evidence type="ECO:0000259" key="2">
    <source>
        <dbReference type="PROSITE" id="PS51934"/>
    </source>
</evidence>
<dbReference type="PANTHER" id="PTHR46137">
    <property type="entry name" value="OS05G0310600 PROTEIN"/>
    <property type="match status" value="1"/>
</dbReference>
<dbReference type="PROSITE" id="PS51934">
    <property type="entry name" value="LRAT"/>
    <property type="match status" value="1"/>
</dbReference>
<evidence type="ECO:0000313" key="3">
    <source>
        <dbReference type="EMBL" id="VVA96244.1"/>
    </source>
</evidence>
<feature type="domain" description="LRAT" evidence="2">
    <location>
        <begin position="20"/>
        <end position="168"/>
    </location>
</feature>
<dbReference type="AlphaFoldDB" id="A0A565B552"/>
<feature type="region of interest" description="Disordered" evidence="1">
    <location>
        <begin position="241"/>
        <end position="260"/>
    </location>
</feature>
<protein>
    <recommendedName>
        <fullName evidence="2">LRAT domain-containing protein</fullName>
    </recommendedName>
</protein>